<dbReference type="InterPro" id="IPR005301">
    <property type="entry name" value="MOB_kinase_act_fam"/>
</dbReference>
<dbReference type="PANTHER" id="PTHR22599">
    <property type="entry name" value="MPS ONE BINDER KINASE ACTIVATOR-LIKE MOB"/>
    <property type="match status" value="1"/>
</dbReference>
<feature type="compositionally biased region" description="Polar residues" evidence="2">
    <location>
        <begin position="27"/>
        <end position="40"/>
    </location>
</feature>
<feature type="region of interest" description="Disordered" evidence="2">
    <location>
        <begin position="368"/>
        <end position="508"/>
    </location>
</feature>
<dbReference type="SUPFAM" id="SSF101152">
    <property type="entry name" value="Mob1/phocein"/>
    <property type="match status" value="1"/>
</dbReference>
<dbReference type="Gene3D" id="1.20.140.30">
    <property type="entry name" value="MOB kinase activator"/>
    <property type="match status" value="1"/>
</dbReference>
<feature type="compositionally biased region" description="Pro residues" evidence="2">
    <location>
        <begin position="8"/>
        <end position="17"/>
    </location>
</feature>
<feature type="compositionally biased region" description="Basic and acidic residues" evidence="2">
    <location>
        <begin position="448"/>
        <end position="460"/>
    </location>
</feature>
<proteinExistence type="predicted"/>
<feature type="binding site" evidence="1">
    <location>
        <position position="152"/>
    </location>
    <ligand>
        <name>Zn(2+)</name>
        <dbReference type="ChEBI" id="CHEBI:29105"/>
    </ligand>
</feature>
<feature type="binding site" evidence="1">
    <location>
        <position position="147"/>
    </location>
    <ligand>
        <name>Zn(2+)</name>
        <dbReference type="ChEBI" id="CHEBI:29105"/>
    </ligand>
</feature>
<keyword evidence="4" id="KW-1185">Reference proteome</keyword>
<evidence type="ECO:0000256" key="2">
    <source>
        <dbReference type="SAM" id="MobiDB-lite"/>
    </source>
</evidence>
<keyword evidence="1" id="KW-0862">Zinc</keyword>
<dbReference type="Proteomes" id="UP000469558">
    <property type="component" value="Unassembled WGS sequence"/>
</dbReference>
<protein>
    <submittedName>
        <fullName evidence="3">MOB kinase activator-like</fullName>
    </submittedName>
</protein>
<organism evidence="3 4">
    <name type="scientific">Lachnellula suecica</name>
    <dbReference type="NCBI Taxonomy" id="602035"/>
    <lineage>
        <taxon>Eukaryota</taxon>
        <taxon>Fungi</taxon>
        <taxon>Dikarya</taxon>
        <taxon>Ascomycota</taxon>
        <taxon>Pezizomycotina</taxon>
        <taxon>Leotiomycetes</taxon>
        <taxon>Helotiales</taxon>
        <taxon>Lachnaceae</taxon>
        <taxon>Lachnellula</taxon>
    </lineage>
</organism>
<dbReference type="AlphaFoldDB" id="A0A8T9CLL9"/>
<dbReference type="SMART" id="SM01388">
    <property type="entry name" value="Mob1_phocein"/>
    <property type="match status" value="1"/>
</dbReference>
<feature type="binding site" evidence="1">
    <location>
        <position position="236"/>
    </location>
    <ligand>
        <name>Zn(2+)</name>
        <dbReference type="ChEBI" id="CHEBI:29105"/>
    </ligand>
</feature>
<evidence type="ECO:0000313" key="4">
    <source>
        <dbReference type="Proteomes" id="UP000469558"/>
    </source>
</evidence>
<evidence type="ECO:0000256" key="1">
    <source>
        <dbReference type="PIRSR" id="PIRSR605301-1"/>
    </source>
</evidence>
<sequence length="508" mass="56260">MTLQPSSPRLPSPPPPTEIQIGPKSPSLGSSNSQEPSIEQSVIDANAERRIHPGTKSADMAAGPPLMPLSELDSAFQLQEHLKALHYHYTKPTNNDNTIPINRESAILIAAQPDGVERALWLYELCRFLINKCNDLIIGFLFDDPPCSATTCPEMRASEWQFLCAVHESPKSCCAIDYCCHTLDWATNIVTSQKIFPSRLSLGAGDAIDERGAGVKHLINIFRRLHRIFAHAWFQHRGVFWQVEGQTGLYVLFKTVCDSYDLLPAENYKLPPEAEGLEPADEPKAAVPSIMKSGANNHLSATEDDFVGGLSRANTTRRHVRQSPSVGSAVHTVLEADEEDPDVTQKLQELDLEDEEREADVPVIVETYEMDEKHDAPVEPEEKSEPEPETSPEPADEEHEQKQAEQDDAAVSMVSGDKIFSESLEDTPSTDDNKGVEVNEKSEEEQPEETHEAEPSKVPETKNTAPLTADFISGLPMMPLLGVPQEVTSEAQESGDKEFEERRGVKRQ</sequence>
<keyword evidence="1" id="KW-0479">Metal-binding</keyword>
<comment type="caution">
    <text evidence="3">The sequence shown here is derived from an EMBL/GenBank/DDBJ whole genome shotgun (WGS) entry which is preliminary data.</text>
</comment>
<feature type="compositionally biased region" description="Acidic residues" evidence="2">
    <location>
        <begin position="387"/>
        <end position="398"/>
    </location>
</feature>
<dbReference type="InterPro" id="IPR036703">
    <property type="entry name" value="MOB_kinase_act_sf"/>
</dbReference>
<dbReference type="Pfam" id="PF03637">
    <property type="entry name" value="Mob1_phocein"/>
    <property type="match status" value="1"/>
</dbReference>
<keyword evidence="3" id="KW-0808">Transferase</keyword>
<dbReference type="GO" id="GO:0016301">
    <property type="term" value="F:kinase activity"/>
    <property type="evidence" value="ECO:0007669"/>
    <property type="project" value="UniProtKB-KW"/>
</dbReference>
<gene>
    <name evidence="3" type="primary">Mob4</name>
    <name evidence="3" type="ORF">LSUE1_G003269</name>
</gene>
<accession>A0A8T9CLL9</accession>
<evidence type="ECO:0000313" key="3">
    <source>
        <dbReference type="EMBL" id="TVY83593.1"/>
    </source>
</evidence>
<name>A0A8T9CLL9_9HELO</name>
<feature type="compositionally biased region" description="Basic and acidic residues" evidence="2">
    <location>
        <begin position="494"/>
        <end position="508"/>
    </location>
</feature>
<feature type="region of interest" description="Disordered" evidence="2">
    <location>
        <begin position="315"/>
        <end position="343"/>
    </location>
</feature>
<reference evidence="3 4" key="1">
    <citation type="submission" date="2018-05" db="EMBL/GenBank/DDBJ databases">
        <title>Genome sequencing and assembly of the regulated plant pathogen Lachnellula willkommii and related sister species for the development of diagnostic species identification markers.</title>
        <authorList>
            <person name="Giroux E."/>
            <person name="Bilodeau G."/>
        </authorList>
    </citation>
    <scope>NUCLEOTIDE SEQUENCE [LARGE SCALE GENOMIC DNA]</scope>
    <source>
        <strain evidence="3 4">CBS 268.59</strain>
    </source>
</reference>
<feature type="compositionally biased region" description="Basic and acidic residues" evidence="2">
    <location>
        <begin position="431"/>
        <end position="441"/>
    </location>
</feature>
<feature type="region of interest" description="Disordered" evidence="2">
    <location>
        <begin position="1"/>
        <end position="40"/>
    </location>
</feature>
<feature type="binding site" evidence="1">
    <location>
        <position position="231"/>
    </location>
    <ligand>
        <name>Zn(2+)</name>
        <dbReference type="ChEBI" id="CHEBI:29105"/>
    </ligand>
</feature>
<dbReference type="OrthoDB" id="10262609at2759"/>
<dbReference type="EMBL" id="QGMK01000175">
    <property type="protein sequence ID" value="TVY83593.1"/>
    <property type="molecule type" value="Genomic_DNA"/>
</dbReference>
<feature type="compositionally biased region" description="Basic and acidic residues" evidence="2">
    <location>
        <begin position="370"/>
        <end position="386"/>
    </location>
</feature>
<keyword evidence="3" id="KW-0418">Kinase</keyword>